<dbReference type="GO" id="GO:0005886">
    <property type="term" value="C:plasma membrane"/>
    <property type="evidence" value="ECO:0007669"/>
    <property type="project" value="UniProtKB-SubCell"/>
</dbReference>
<dbReference type="PANTHER" id="PTHR30193">
    <property type="entry name" value="ABC TRANSPORTER PERMEASE PROTEIN"/>
    <property type="match status" value="1"/>
</dbReference>
<dbReference type="GO" id="GO:0055085">
    <property type="term" value="P:transmembrane transport"/>
    <property type="evidence" value="ECO:0007669"/>
    <property type="project" value="InterPro"/>
</dbReference>
<feature type="transmembrane region" description="Helical" evidence="7">
    <location>
        <begin position="309"/>
        <end position="327"/>
    </location>
</feature>
<comment type="subcellular location">
    <subcellularLocation>
        <location evidence="1 7">Cell membrane</location>
        <topology evidence="1 7">Multi-pass membrane protein</topology>
    </subcellularLocation>
</comment>
<dbReference type="RefSeq" id="WP_171111849.1">
    <property type="nucleotide sequence ID" value="NZ_CP053096.1"/>
</dbReference>
<dbReference type="InterPro" id="IPR035906">
    <property type="entry name" value="MetI-like_sf"/>
</dbReference>
<evidence type="ECO:0000313" key="9">
    <source>
        <dbReference type="Proteomes" id="UP000500686"/>
    </source>
</evidence>
<dbReference type="InterPro" id="IPR051393">
    <property type="entry name" value="ABC_transporter_permease"/>
</dbReference>
<feature type="transmembrane region" description="Helical" evidence="7">
    <location>
        <begin position="202"/>
        <end position="228"/>
    </location>
</feature>
<evidence type="ECO:0000256" key="1">
    <source>
        <dbReference type="ARBA" id="ARBA00004651"/>
    </source>
</evidence>
<dbReference type="Gene3D" id="1.10.3720.10">
    <property type="entry name" value="MetI-like"/>
    <property type="match status" value="1"/>
</dbReference>
<dbReference type="KEGG" id="mmir:HLA87_03140"/>
<evidence type="ECO:0000256" key="7">
    <source>
        <dbReference type="RuleBase" id="RU363032"/>
    </source>
</evidence>
<keyword evidence="9" id="KW-1185">Reference proteome</keyword>
<evidence type="ECO:0000256" key="6">
    <source>
        <dbReference type="ARBA" id="ARBA00023136"/>
    </source>
</evidence>
<sequence length="375" mass="42040">MFNNYFKRKSLETNNRFLFNFSINKQAKKNNAISESVVDRRTPFIVALILILPALAVLITFSVVPFIINIKSTFTHVQNSNGEKTTTWVGFGNVVDLFKQLKFAVGIRNSFIYGLLVLPISMIVSLLVSSLIATVIRKKLRGFLQTIFFLPYVTNIVAVSLAFVQIFQPDGQFNQIARWFGFKGNTPWLQATKEGEVAFKALFVMLVNGVWGSLAFNILLFTTAMLSVDKNLYRSASIDGVGGTKQFFTITLPSINKTITFIMTMGIINGIKVFPLALFEMKPEQAFNAGASTIMLFIYYFVQQNNYELAGAASIILFIIGVSYSTIIRSGFRVLTLASINKGESDVWNKIKNSAEISEHKAKTQKRFSYSSSTW</sequence>
<proteinExistence type="inferred from homology"/>
<feature type="transmembrane region" description="Helical" evidence="7">
    <location>
        <begin position="285"/>
        <end position="302"/>
    </location>
</feature>
<dbReference type="Proteomes" id="UP000500686">
    <property type="component" value="Chromosome"/>
</dbReference>
<gene>
    <name evidence="8" type="ORF">HLA87_03140</name>
</gene>
<comment type="similarity">
    <text evidence="7">Belongs to the binding-protein-dependent transport system permease family.</text>
</comment>
<reference evidence="8 9" key="1">
    <citation type="submission" date="2020-05" db="EMBL/GenBank/DDBJ databases">
        <title>Novel Mycoplasma species detected in Mirounga angustirostris (northern elephant seal) from the USA.</title>
        <authorList>
            <person name="Volokhov D.V."/>
        </authorList>
    </citation>
    <scope>NUCLEOTIDE SEQUENCE [LARGE SCALE GENOMIC DNA]</scope>
    <source>
        <strain evidence="8 9">Mirounga ES2806-GEN</strain>
    </source>
</reference>
<evidence type="ECO:0000313" key="8">
    <source>
        <dbReference type="EMBL" id="QJR43757.1"/>
    </source>
</evidence>
<protein>
    <submittedName>
        <fullName evidence="8">Sugar ABC transporter permease</fullName>
    </submittedName>
</protein>
<keyword evidence="3" id="KW-1003">Cell membrane</keyword>
<dbReference type="Pfam" id="PF00528">
    <property type="entry name" value="BPD_transp_1"/>
    <property type="match status" value="1"/>
</dbReference>
<dbReference type="AlphaFoldDB" id="A0A6M4JCE9"/>
<keyword evidence="5 7" id="KW-1133">Transmembrane helix</keyword>
<feature type="transmembrane region" description="Helical" evidence="7">
    <location>
        <begin position="44"/>
        <end position="68"/>
    </location>
</feature>
<keyword evidence="6 7" id="KW-0472">Membrane</keyword>
<evidence type="ECO:0000256" key="4">
    <source>
        <dbReference type="ARBA" id="ARBA00022692"/>
    </source>
</evidence>
<feature type="transmembrane region" description="Helical" evidence="7">
    <location>
        <begin position="259"/>
        <end position="279"/>
    </location>
</feature>
<keyword evidence="2 7" id="KW-0813">Transport</keyword>
<dbReference type="SUPFAM" id="SSF161098">
    <property type="entry name" value="MetI-like"/>
    <property type="match status" value="1"/>
</dbReference>
<feature type="transmembrane region" description="Helical" evidence="7">
    <location>
        <begin position="111"/>
        <end position="136"/>
    </location>
</feature>
<evidence type="ECO:0000256" key="2">
    <source>
        <dbReference type="ARBA" id="ARBA00022448"/>
    </source>
</evidence>
<accession>A0A6M4JCE9</accession>
<feature type="transmembrane region" description="Helical" evidence="7">
    <location>
        <begin position="148"/>
        <end position="167"/>
    </location>
</feature>
<organism evidence="8 9">
    <name type="scientific">Mycoplasma miroungigenitalium</name>
    <dbReference type="NCBI Taxonomy" id="754515"/>
    <lineage>
        <taxon>Bacteria</taxon>
        <taxon>Bacillati</taxon>
        <taxon>Mycoplasmatota</taxon>
        <taxon>Mollicutes</taxon>
        <taxon>Mycoplasmataceae</taxon>
        <taxon>Mycoplasma</taxon>
    </lineage>
</organism>
<keyword evidence="4 7" id="KW-0812">Transmembrane</keyword>
<evidence type="ECO:0000256" key="3">
    <source>
        <dbReference type="ARBA" id="ARBA00022475"/>
    </source>
</evidence>
<evidence type="ECO:0000256" key="5">
    <source>
        <dbReference type="ARBA" id="ARBA00022989"/>
    </source>
</evidence>
<name>A0A6M4JCE9_9MOLU</name>
<dbReference type="PROSITE" id="PS50928">
    <property type="entry name" value="ABC_TM1"/>
    <property type="match status" value="1"/>
</dbReference>
<dbReference type="InterPro" id="IPR000515">
    <property type="entry name" value="MetI-like"/>
</dbReference>
<dbReference type="CDD" id="cd06261">
    <property type="entry name" value="TM_PBP2"/>
    <property type="match status" value="1"/>
</dbReference>
<dbReference type="EMBL" id="CP053096">
    <property type="protein sequence ID" value="QJR43757.1"/>
    <property type="molecule type" value="Genomic_DNA"/>
</dbReference>
<dbReference type="PANTHER" id="PTHR30193:SF37">
    <property type="entry name" value="INNER MEMBRANE ABC TRANSPORTER PERMEASE PROTEIN YCJO"/>
    <property type="match status" value="1"/>
</dbReference>